<dbReference type="Proteomes" id="UP000176429">
    <property type="component" value="Unassembled WGS sequence"/>
</dbReference>
<dbReference type="AlphaFoldDB" id="A0A1G2P0B1"/>
<proteinExistence type="predicted"/>
<evidence type="ECO:0000313" key="2">
    <source>
        <dbReference type="Proteomes" id="UP000176429"/>
    </source>
</evidence>
<reference evidence="1 2" key="1">
    <citation type="journal article" date="2016" name="Nat. Commun.">
        <title>Thousands of microbial genomes shed light on interconnected biogeochemical processes in an aquifer system.</title>
        <authorList>
            <person name="Anantharaman K."/>
            <person name="Brown C.T."/>
            <person name="Hug L.A."/>
            <person name="Sharon I."/>
            <person name="Castelle C.J."/>
            <person name="Probst A.J."/>
            <person name="Thomas B.C."/>
            <person name="Singh A."/>
            <person name="Wilkins M.J."/>
            <person name="Karaoz U."/>
            <person name="Brodie E.L."/>
            <person name="Williams K.H."/>
            <person name="Hubbard S.S."/>
            <person name="Banfield J.F."/>
        </authorList>
    </citation>
    <scope>NUCLEOTIDE SEQUENCE [LARGE SCALE GENOMIC DNA]</scope>
</reference>
<gene>
    <name evidence="1" type="ORF">A3H68_02900</name>
</gene>
<dbReference type="EMBL" id="MHSH01000038">
    <property type="protein sequence ID" value="OHA41149.1"/>
    <property type="molecule type" value="Genomic_DNA"/>
</dbReference>
<accession>A0A1G2P0B1</accession>
<evidence type="ECO:0000313" key="1">
    <source>
        <dbReference type="EMBL" id="OHA41149.1"/>
    </source>
</evidence>
<sequence length="80" mass="8735">MIALSVLALLALGISCLDQTNRLKVSAAIEDLVYYFKNPRGIGQPTPRMIDAIDAEIKKNAHAAMIRLGMTNVPPMVKLK</sequence>
<protein>
    <submittedName>
        <fullName evidence="1">Uncharacterized protein</fullName>
    </submittedName>
</protein>
<name>A0A1G2P0B1_9BACT</name>
<organism evidence="1 2">
    <name type="scientific">Candidatus Taylorbacteria bacterium RIFCSPLOWO2_02_FULL_46_40</name>
    <dbReference type="NCBI Taxonomy" id="1802329"/>
    <lineage>
        <taxon>Bacteria</taxon>
        <taxon>Candidatus Tayloriibacteriota</taxon>
    </lineage>
</organism>
<comment type="caution">
    <text evidence="1">The sequence shown here is derived from an EMBL/GenBank/DDBJ whole genome shotgun (WGS) entry which is preliminary data.</text>
</comment>